<proteinExistence type="predicted"/>
<evidence type="ECO:0000313" key="1">
    <source>
        <dbReference type="EMBL" id="KAF6035888.1"/>
    </source>
</evidence>
<dbReference type="EMBL" id="VXIV02000813">
    <property type="protein sequence ID" value="KAF6035888.1"/>
    <property type="molecule type" value="Genomic_DNA"/>
</dbReference>
<keyword evidence="2" id="KW-1185">Reference proteome</keyword>
<evidence type="ECO:0000313" key="2">
    <source>
        <dbReference type="Proteomes" id="UP000593567"/>
    </source>
</evidence>
<sequence>MMSPASFLTPQQDYSVGNSLSQSILHFNCFSHQKSDVKYKLTQFLCGLGFRVYMTLGCCFICHKNQAHMRGGLTVSLPLLGLERLLFLVNVSYIPAMLICWFRLQTLADVVFV</sequence>
<name>A0A7J7KE41_BUGNE</name>
<comment type="caution">
    <text evidence="1">The sequence shown here is derived from an EMBL/GenBank/DDBJ whole genome shotgun (WGS) entry which is preliminary data.</text>
</comment>
<accession>A0A7J7KE41</accession>
<protein>
    <submittedName>
        <fullName evidence="1">Uncharacterized protein</fullName>
    </submittedName>
</protein>
<dbReference type="Proteomes" id="UP000593567">
    <property type="component" value="Unassembled WGS sequence"/>
</dbReference>
<organism evidence="1 2">
    <name type="scientific">Bugula neritina</name>
    <name type="common">Brown bryozoan</name>
    <name type="synonym">Sertularia neritina</name>
    <dbReference type="NCBI Taxonomy" id="10212"/>
    <lineage>
        <taxon>Eukaryota</taxon>
        <taxon>Metazoa</taxon>
        <taxon>Spiralia</taxon>
        <taxon>Lophotrochozoa</taxon>
        <taxon>Bryozoa</taxon>
        <taxon>Gymnolaemata</taxon>
        <taxon>Cheilostomatida</taxon>
        <taxon>Flustrina</taxon>
        <taxon>Buguloidea</taxon>
        <taxon>Bugulidae</taxon>
        <taxon>Bugula</taxon>
    </lineage>
</organism>
<reference evidence="1" key="1">
    <citation type="submission" date="2020-06" db="EMBL/GenBank/DDBJ databases">
        <title>Draft genome of Bugula neritina, a colonial animal packing powerful symbionts and potential medicines.</title>
        <authorList>
            <person name="Rayko M."/>
        </authorList>
    </citation>
    <scope>NUCLEOTIDE SEQUENCE [LARGE SCALE GENOMIC DNA]</scope>
    <source>
        <strain evidence="1">Kwan_BN1</strain>
    </source>
</reference>
<dbReference type="AlphaFoldDB" id="A0A7J7KE41"/>
<gene>
    <name evidence="1" type="ORF">EB796_005806</name>
</gene>